<evidence type="ECO:0000256" key="7">
    <source>
        <dbReference type="ARBA" id="ARBA00022958"/>
    </source>
</evidence>
<feature type="transmembrane region" description="Helical" evidence="13">
    <location>
        <begin position="138"/>
        <end position="158"/>
    </location>
</feature>
<keyword evidence="15" id="KW-1185">Reference proteome</keyword>
<dbReference type="RefSeq" id="WP_129047978.1">
    <property type="nucleotide sequence ID" value="NZ_SDHX01000001.1"/>
</dbReference>
<comment type="similarity">
    <text evidence="2">Belongs to the TMEM175 family.</text>
</comment>
<evidence type="ECO:0000256" key="1">
    <source>
        <dbReference type="ARBA" id="ARBA00004141"/>
    </source>
</evidence>
<keyword evidence="5 13" id="KW-0812">Transmembrane</keyword>
<dbReference type="GO" id="GO:0016020">
    <property type="term" value="C:membrane"/>
    <property type="evidence" value="ECO:0007669"/>
    <property type="project" value="UniProtKB-SubCell"/>
</dbReference>
<evidence type="ECO:0000313" key="14">
    <source>
        <dbReference type="EMBL" id="RXK56610.1"/>
    </source>
</evidence>
<evidence type="ECO:0000256" key="8">
    <source>
        <dbReference type="ARBA" id="ARBA00022989"/>
    </source>
</evidence>
<dbReference type="Proteomes" id="UP000290218">
    <property type="component" value="Unassembled WGS sequence"/>
</dbReference>
<reference evidence="14 15" key="1">
    <citation type="submission" date="2019-01" db="EMBL/GenBank/DDBJ databases">
        <title>Lacunisphaera sp. strain TWA-58.</title>
        <authorList>
            <person name="Chen W.-M."/>
        </authorList>
    </citation>
    <scope>NUCLEOTIDE SEQUENCE [LARGE SCALE GENOMIC DNA]</scope>
    <source>
        <strain evidence="14 15">TWA-58</strain>
    </source>
</reference>
<evidence type="ECO:0000256" key="9">
    <source>
        <dbReference type="ARBA" id="ARBA00023065"/>
    </source>
</evidence>
<keyword evidence="6" id="KW-0631">Potassium channel</keyword>
<keyword evidence="4" id="KW-0633">Potassium transport</keyword>
<evidence type="ECO:0000256" key="10">
    <source>
        <dbReference type="ARBA" id="ARBA00023136"/>
    </source>
</evidence>
<feature type="transmembrane region" description="Helical" evidence="13">
    <location>
        <begin position="102"/>
        <end position="126"/>
    </location>
</feature>
<organism evidence="14 15">
    <name type="scientific">Oleiharenicola lentus</name>
    <dbReference type="NCBI Taxonomy" id="2508720"/>
    <lineage>
        <taxon>Bacteria</taxon>
        <taxon>Pseudomonadati</taxon>
        <taxon>Verrucomicrobiota</taxon>
        <taxon>Opitutia</taxon>
        <taxon>Opitutales</taxon>
        <taxon>Opitutaceae</taxon>
        <taxon>Oleiharenicola</taxon>
    </lineage>
</organism>
<dbReference type="InterPro" id="IPR010617">
    <property type="entry name" value="TMEM175-like"/>
</dbReference>
<evidence type="ECO:0000256" key="6">
    <source>
        <dbReference type="ARBA" id="ARBA00022826"/>
    </source>
</evidence>
<feature type="transmembrane region" description="Helical" evidence="13">
    <location>
        <begin position="35"/>
        <end position="52"/>
    </location>
</feature>
<keyword evidence="8 13" id="KW-1133">Transmembrane helix</keyword>
<dbReference type="Pfam" id="PF06736">
    <property type="entry name" value="TMEM175"/>
    <property type="match status" value="1"/>
</dbReference>
<evidence type="ECO:0000256" key="13">
    <source>
        <dbReference type="SAM" id="Phobius"/>
    </source>
</evidence>
<proteinExistence type="inferred from homology"/>
<keyword evidence="7" id="KW-0630">Potassium</keyword>
<keyword evidence="9" id="KW-0406">Ion transport</keyword>
<comment type="catalytic activity">
    <reaction evidence="12">
        <text>K(+)(in) = K(+)(out)</text>
        <dbReference type="Rhea" id="RHEA:29463"/>
        <dbReference type="ChEBI" id="CHEBI:29103"/>
    </reaction>
</comment>
<keyword evidence="11" id="KW-0407">Ion channel</keyword>
<dbReference type="GO" id="GO:0005267">
    <property type="term" value="F:potassium channel activity"/>
    <property type="evidence" value="ECO:0007669"/>
    <property type="project" value="UniProtKB-KW"/>
</dbReference>
<comment type="caution">
    <text evidence="14">The sequence shown here is derived from an EMBL/GenBank/DDBJ whole genome shotgun (WGS) entry which is preliminary data.</text>
</comment>
<evidence type="ECO:0000256" key="11">
    <source>
        <dbReference type="ARBA" id="ARBA00023303"/>
    </source>
</evidence>
<name>A0A4Q1CC65_9BACT</name>
<comment type="subcellular location">
    <subcellularLocation>
        <location evidence="1">Membrane</location>
        <topology evidence="1">Multi-pass membrane protein</topology>
    </subcellularLocation>
</comment>
<gene>
    <name evidence="14" type="ORF">ESB00_12300</name>
</gene>
<keyword evidence="10 13" id="KW-0472">Membrane</keyword>
<sequence length="244" mass="28503">MARNRPQPTWRDRLPGRRPEDHFQWRGKEVSRLENLADAVFGFSLTLLVVSTEVPRDFAGLQQVLRGFPAFAACFAILLLFWNEHYKFFRRYGLEDFYTRTLNYFILLLVLFSVYPLKFLFGAWLGGGTRMNGPEELWFIYRIYGLGFASIWTLYALLQGHALRRREQLRLNELELIYTRLQLTEFRLQVAVCFLSVGLTYVTTKPWLPGVCYALIGPLAAWNGMRHGRQVQAVLDRRNQPSLS</sequence>
<dbReference type="AlphaFoldDB" id="A0A4Q1CC65"/>
<accession>A0A4Q1CC65</accession>
<evidence type="ECO:0000256" key="5">
    <source>
        <dbReference type="ARBA" id="ARBA00022692"/>
    </source>
</evidence>
<feature type="transmembrane region" description="Helical" evidence="13">
    <location>
        <begin position="64"/>
        <end position="82"/>
    </location>
</feature>
<protein>
    <submittedName>
        <fullName evidence="14">DUF1211 domain-containing protein</fullName>
    </submittedName>
</protein>
<dbReference type="GO" id="GO:0015252">
    <property type="term" value="F:proton channel activity"/>
    <property type="evidence" value="ECO:0007669"/>
    <property type="project" value="InterPro"/>
</dbReference>
<evidence type="ECO:0000256" key="4">
    <source>
        <dbReference type="ARBA" id="ARBA00022538"/>
    </source>
</evidence>
<evidence type="ECO:0000256" key="12">
    <source>
        <dbReference type="ARBA" id="ARBA00034430"/>
    </source>
</evidence>
<keyword evidence="3" id="KW-0813">Transport</keyword>
<evidence type="ECO:0000256" key="2">
    <source>
        <dbReference type="ARBA" id="ARBA00006920"/>
    </source>
</evidence>
<evidence type="ECO:0000313" key="15">
    <source>
        <dbReference type="Proteomes" id="UP000290218"/>
    </source>
</evidence>
<dbReference type="EMBL" id="SDHX01000001">
    <property type="protein sequence ID" value="RXK56610.1"/>
    <property type="molecule type" value="Genomic_DNA"/>
</dbReference>
<dbReference type="OrthoDB" id="7626281at2"/>
<evidence type="ECO:0000256" key="3">
    <source>
        <dbReference type="ARBA" id="ARBA00022448"/>
    </source>
</evidence>